<dbReference type="EMBL" id="JACGCI010000076">
    <property type="protein sequence ID" value="KAF6747923.1"/>
    <property type="molecule type" value="Genomic_DNA"/>
</dbReference>
<feature type="transmembrane region" description="Helical" evidence="2">
    <location>
        <begin position="82"/>
        <end position="102"/>
    </location>
</feature>
<feature type="region of interest" description="Disordered" evidence="1">
    <location>
        <begin position="621"/>
        <end position="664"/>
    </location>
</feature>
<name>A0A8H6HLE8_9AGAR</name>
<evidence type="ECO:0000313" key="3">
    <source>
        <dbReference type="EMBL" id="KAF6747923.1"/>
    </source>
</evidence>
<proteinExistence type="predicted"/>
<evidence type="ECO:0000256" key="2">
    <source>
        <dbReference type="SAM" id="Phobius"/>
    </source>
</evidence>
<feature type="region of interest" description="Disordered" evidence="1">
    <location>
        <begin position="368"/>
        <end position="502"/>
    </location>
</feature>
<feature type="compositionally biased region" description="Polar residues" evidence="1">
    <location>
        <begin position="643"/>
        <end position="656"/>
    </location>
</feature>
<feature type="compositionally biased region" description="Basic and acidic residues" evidence="1">
    <location>
        <begin position="449"/>
        <end position="460"/>
    </location>
</feature>
<comment type="caution">
    <text evidence="3">The sequence shown here is derived from an EMBL/GenBank/DDBJ whole genome shotgun (WGS) entry which is preliminary data.</text>
</comment>
<feature type="compositionally biased region" description="Low complexity" evidence="1">
    <location>
        <begin position="179"/>
        <end position="189"/>
    </location>
</feature>
<feature type="region of interest" description="Disordered" evidence="1">
    <location>
        <begin position="135"/>
        <end position="206"/>
    </location>
</feature>
<feature type="compositionally biased region" description="Basic and acidic residues" evidence="1">
    <location>
        <begin position="290"/>
        <end position="300"/>
    </location>
</feature>
<keyword evidence="2" id="KW-0812">Transmembrane</keyword>
<dbReference type="AlphaFoldDB" id="A0A8H6HLE8"/>
<feature type="compositionally biased region" description="Low complexity" evidence="1">
    <location>
        <begin position="412"/>
        <end position="423"/>
    </location>
</feature>
<reference evidence="3 4" key="1">
    <citation type="submission" date="2020-07" db="EMBL/GenBank/DDBJ databases">
        <title>Comparative genomics of pyrophilous fungi reveals a link between fire events and developmental genes.</title>
        <authorList>
            <consortium name="DOE Joint Genome Institute"/>
            <person name="Steindorff A.S."/>
            <person name="Carver A."/>
            <person name="Calhoun S."/>
            <person name="Stillman K."/>
            <person name="Liu H."/>
            <person name="Lipzen A."/>
            <person name="Pangilinan J."/>
            <person name="Labutti K."/>
            <person name="Bruns T.D."/>
            <person name="Grigoriev I.V."/>
        </authorList>
    </citation>
    <scope>NUCLEOTIDE SEQUENCE [LARGE SCALE GENOMIC DNA]</scope>
    <source>
        <strain evidence="3 4">CBS 144469</strain>
    </source>
</reference>
<keyword evidence="4" id="KW-1185">Reference proteome</keyword>
<dbReference type="Proteomes" id="UP000521943">
    <property type="component" value="Unassembled WGS sequence"/>
</dbReference>
<accession>A0A8H6HLE8</accession>
<evidence type="ECO:0000256" key="1">
    <source>
        <dbReference type="SAM" id="MobiDB-lite"/>
    </source>
</evidence>
<evidence type="ECO:0000313" key="4">
    <source>
        <dbReference type="Proteomes" id="UP000521943"/>
    </source>
</evidence>
<organism evidence="3 4">
    <name type="scientific">Ephemerocybe angulata</name>
    <dbReference type="NCBI Taxonomy" id="980116"/>
    <lineage>
        <taxon>Eukaryota</taxon>
        <taxon>Fungi</taxon>
        <taxon>Dikarya</taxon>
        <taxon>Basidiomycota</taxon>
        <taxon>Agaricomycotina</taxon>
        <taxon>Agaricomycetes</taxon>
        <taxon>Agaricomycetidae</taxon>
        <taxon>Agaricales</taxon>
        <taxon>Agaricineae</taxon>
        <taxon>Psathyrellaceae</taxon>
        <taxon>Ephemerocybe</taxon>
    </lineage>
</organism>
<feature type="region of interest" description="Disordered" evidence="1">
    <location>
        <begin position="1"/>
        <end position="22"/>
    </location>
</feature>
<keyword evidence="2" id="KW-1133">Transmembrane helix</keyword>
<protein>
    <submittedName>
        <fullName evidence="3">Uncharacterized protein</fullName>
    </submittedName>
</protein>
<feature type="compositionally biased region" description="Basic and acidic residues" evidence="1">
    <location>
        <begin position="470"/>
        <end position="488"/>
    </location>
</feature>
<gene>
    <name evidence="3" type="ORF">DFP72DRAFT_853928</name>
</gene>
<keyword evidence="2" id="KW-0472">Membrane</keyword>
<sequence length="883" mass="97468">MAMPSEKRLRLAPPPPKAPPREDQLYDLGSLRCVEIGEPLLFYLGSGDIHLGSGGHTLQAPPREDQLYDLGSLRCVEIGEPYIITFGLGGYLFHLGSGGLIFSFGFWGFGRISLAGGIACIALVAPFSSRQTRAASNDASHLHSRRWTRPNDATATALPTPSFLRAPPNRTWRRRKSPSKSSSSTTSNKFGRLSNDGEGGGMGTVVDVDGRRERSFFPPPPLLHQPPPSLTAPDTITSPDLASPTLTFTFVDDGAVPVSAPADTDAVARRWGSTRPLATHPVNAIAPMRPEETRGREKGRLSTPDELEGLLESDLDVDRVPMHEPWEGAEDGELEEGQGDYALAFDLRAGPGRRRAVCCRDVRRRGWEETKQRPTHPTFAQAPEIRCLDSPSRLASPHPEDKTGNHSLSSQSTGLPSRSSTTPRPCPPDTTSRHADPRRRFGATGMKVKSKDGDGGDGKDHHRNHHYPVQRRERRPEGTRGREKDPFSHHHHHRSESRPTTRAFVFPTSASSPSTTTIPNRVYHHPVQRRERRLLNRKCNRANTSGGRKERGGGNWTGNPRRVPEVWRWSFWNSRGPAVWLVGLDADARRTTFPTVRGCTEPTDSKHWDWRPIYAPFPRQHIAPNMPNDAGPLDDARKFGSPPATSSRIQRTSPSRPTVPGQDRAPVIANPEVAKRWKEWKGKAIVSTLLCIMYIVIQEYNRMHFSLLPQEVVSGSMGPITVSPSKEASRSHICSVAMSDSDHGLGAEKLFQARVNWPEVNLRFEPLRCLPYARANWPLLKGLEDGPTSPLETESGPAGTAIETGDGPAGVGAKLMVEGQNLKARGGSNRKGAKKVEVGRERRAFDKGGRFTYQRELRRPSCGVGPRARVFDRRSCSSQLART</sequence>
<feature type="region of interest" description="Disordered" evidence="1">
    <location>
        <begin position="290"/>
        <end position="309"/>
    </location>
</feature>